<evidence type="ECO:0000313" key="2">
    <source>
        <dbReference type="Proteomes" id="UP001596113"/>
    </source>
</evidence>
<dbReference type="RefSeq" id="WP_378138889.1">
    <property type="nucleotide sequence ID" value="NZ_JBHSMI010000062.1"/>
</dbReference>
<dbReference type="Proteomes" id="UP001596113">
    <property type="component" value="Unassembled WGS sequence"/>
</dbReference>
<reference evidence="2" key="1">
    <citation type="journal article" date="2019" name="Int. J. Syst. Evol. Microbiol.">
        <title>The Global Catalogue of Microorganisms (GCM) 10K type strain sequencing project: providing services to taxonomists for standard genome sequencing and annotation.</title>
        <authorList>
            <consortium name="The Broad Institute Genomics Platform"/>
            <consortium name="The Broad Institute Genome Sequencing Center for Infectious Disease"/>
            <person name="Wu L."/>
            <person name="Ma J."/>
        </authorList>
    </citation>
    <scope>NUCLEOTIDE SEQUENCE [LARGE SCALE GENOMIC DNA]</scope>
    <source>
        <strain evidence="2">CGMCC 1.18575</strain>
    </source>
</reference>
<name>A0ABW0HZV8_9BACL</name>
<evidence type="ECO:0000313" key="1">
    <source>
        <dbReference type="EMBL" id="MFC5406796.1"/>
    </source>
</evidence>
<protein>
    <submittedName>
        <fullName evidence="1">Nucleotidyltransferase family protein</fullName>
    </submittedName>
</protein>
<dbReference type="EMBL" id="JBHSMI010000062">
    <property type="protein sequence ID" value="MFC5406796.1"/>
    <property type="molecule type" value="Genomic_DNA"/>
</dbReference>
<sequence>MSYPISLVAEELSSDMKLLLALVRAENSKDVRDLPDELLAGADWHAFVELARHHRVHPYLYAKLKKAEDSRIPPFVVGSFESDFRKNTFLMLQHCGEIATIDKSLADKGIRSIFLKGPLLALDLYGDLSLRTSSDIDMLIPLTKLTEAEMTLTSLGYVKDEYIHTVLNDWKWRHHHTTFYHDQKGIKVELHWRLNPSPSGEPGFERLWHHSRVRTMGSRDVRYLGREDLFMFLVSHGARHGWSRLRWLLDIRQWLLQPIDAPSLLMLLHKHDYVSIGGQAIALASSLFEVPVSRELRELADAPKSRKLAYEAMYYLKRIVNLHTQPLPEDVDRYHKRHLFSLMTWRQKTIFVLSFLYPYPEDAETLPLPKSLHLLYFPLRPFIWSWRKMVGGRQ</sequence>
<comment type="caution">
    <text evidence="1">The sequence shown here is derived from an EMBL/GenBank/DDBJ whole genome shotgun (WGS) entry which is preliminary data.</text>
</comment>
<dbReference type="InterPro" id="IPR039498">
    <property type="entry name" value="NTP_transf_5"/>
</dbReference>
<keyword evidence="2" id="KW-1185">Reference proteome</keyword>
<organism evidence="1 2">
    <name type="scientific">Cohnella soli</name>
    <dbReference type="NCBI Taxonomy" id="425005"/>
    <lineage>
        <taxon>Bacteria</taxon>
        <taxon>Bacillati</taxon>
        <taxon>Bacillota</taxon>
        <taxon>Bacilli</taxon>
        <taxon>Bacillales</taxon>
        <taxon>Paenibacillaceae</taxon>
        <taxon>Cohnella</taxon>
    </lineage>
</organism>
<dbReference type="Pfam" id="PF14907">
    <property type="entry name" value="NTP_transf_5"/>
    <property type="match status" value="1"/>
</dbReference>
<accession>A0ABW0HZV8</accession>
<gene>
    <name evidence="1" type="ORF">ACFPOF_29070</name>
</gene>
<proteinExistence type="predicted"/>